<keyword evidence="3" id="KW-0479">Metal-binding</keyword>
<evidence type="ECO:0000256" key="2">
    <source>
        <dbReference type="PIRSR" id="PIRSR039026-1"/>
    </source>
</evidence>
<evidence type="ECO:0000256" key="1">
    <source>
        <dbReference type="ARBA" id="ARBA00022729"/>
    </source>
</evidence>
<proteinExistence type="predicted"/>
<reference evidence="4 5" key="1">
    <citation type="submission" date="2017-08" db="EMBL/GenBank/DDBJ databases">
        <title>Complete genome of Colwellia sp. NB097-1, a psychrophile bacterium ioslated from Bering Sea.</title>
        <authorList>
            <person name="Chen X."/>
        </authorList>
    </citation>
    <scope>NUCLEOTIDE SEQUENCE [LARGE SCALE GENOMIC DNA]</scope>
    <source>
        <strain evidence="4 5">NB097-1</strain>
    </source>
</reference>
<feature type="binding site" evidence="3">
    <location>
        <position position="228"/>
    </location>
    <ligand>
        <name>Na(+)</name>
        <dbReference type="ChEBI" id="CHEBI:29101"/>
    </ligand>
</feature>
<evidence type="ECO:0000313" key="5">
    <source>
        <dbReference type="Proteomes" id="UP000202259"/>
    </source>
</evidence>
<dbReference type="Gene3D" id="3.40.190.170">
    <property type="entry name" value="Bacterial extracellular solute-binding protein, family 7"/>
    <property type="match status" value="1"/>
</dbReference>
<dbReference type="GO" id="GO:0031317">
    <property type="term" value="C:tripartite ATP-independent periplasmic transporter complex"/>
    <property type="evidence" value="ECO:0007669"/>
    <property type="project" value="InterPro"/>
</dbReference>
<evidence type="ECO:0000256" key="3">
    <source>
        <dbReference type="PIRSR" id="PIRSR039026-2"/>
    </source>
</evidence>
<dbReference type="PANTHER" id="PTHR33376">
    <property type="match status" value="1"/>
</dbReference>
<dbReference type="NCBIfam" id="NF037995">
    <property type="entry name" value="TRAP_S1"/>
    <property type="match status" value="1"/>
</dbReference>
<keyword evidence="5" id="KW-1185">Reference proteome</keyword>
<keyword evidence="1" id="KW-0732">Signal</keyword>
<dbReference type="Pfam" id="PF03480">
    <property type="entry name" value="DctP"/>
    <property type="match status" value="1"/>
</dbReference>
<dbReference type="Proteomes" id="UP000202259">
    <property type="component" value="Chromosome"/>
</dbReference>
<sequence length="370" mass="41064">MDKIMIRNFARSSILIIITLFTLVACGDKQNTTRSEKSVQPQEKFTWKLVTSWPKNFPGLGMAPEKFANYVNAMSNGRLTVKVYGAGELVPGFEVFDAVSQGTVEMGHSGSYYWKGKIPASPIFSAIPFGMTATEFNAWLHYGGGMELWQELYAPFGIKPMPGGNTGAQFGGWFKKEINSVADLQGLKMRIPGLAGEVLKNAGAIPVTLTGGEIFSSLQSGAIDATEWVGPYNDLAFGFYQAADYYYASVWHEPGTGLELLVNQKAFDTLPADLQHIVEIAANAANESTLAEYNARNNAALKTLIEEHNVQLRQFPTEVMQALKHQTDLLIKEQVKADKDFARVWQSYSEFLASMQEYNKLTLQAYYENR</sequence>
<dbReference type="KEGG" id="cber:B5D82_02740"/>
<dbReference type="InterPro" id="IPR018389">
    <property type="entry name" value="DctP_fam"/>
</dbReference>
<dbReference type="PROSITE" id="PS51257">
    <property type="entry name" value="PROKAR_LIPOPROTEIN"/>
    <property type="match status" value="1"/>
</dbReference>
<dbReference type="EMBL" id="CP020465">
    <property type="protein sequence ID" value="ASP46793.1"/>
    <property type="molecule type" value="Genomic_DNA"/>
</dbReference>
<dbReference type="Gene3D" id="3.40.190.10">
    <property type="entry name" value="Periplasmic binding protein-like II"/>
    <property type="match status" value="1"/>
</dbReference>
<dbReference type="GO" id="GO:0055085">
    <property type="term" value="P:transmembrane transport"/>
    <property type="evidence" value="ECO:0007669"/>
    <property type="project" value="InterPro"/>
</dbReference>
<dbReference type="PANTHER" id="PTHR33376:SF5">
    <property type="entry name" value="EXTRACYTOPLASMIC SOLUTE RECEPTOR PROTEIN"/>
    <property type="match status" value="1"/>
</dbReference>
<dbReference type="InterPro" id="IPR026289">
    <property type="entry name" value="SBP_TakP-like"/>
</dbReference>
<feature type="binding site" evidence="2">
    <location>
        <position position="190"/>
    </location>
    <ligand>
        <name>substrate</name>
    </ligand>
</feature>
<accession>A0A222G5D3</accession>
<dbReference type="AlphaFoldDB" id="A0A222G5D3"/>
<organism evidence="4 5">
    <name type="scientific">Cognaticolwellia beringensis</name>
    <dbReference type="NCBI Taxonomy" id="1967665"/>
    <lineage>
        <taxon>Bacteria</taxon>
        <taxon>Pseudomonadati</taxon>
        <taxon>Pseudomonadota</taxon>
        <taxon>Gammaproteobacteria</taxon>
        <taxon>Alteromonadales</taxon>
        <taxon>Colwelliaceae</taxon>
        <taxon>Cognaticolwellia</taxon>
    </lineage>
</organism>
<dbReference type="CDD" id="cd13604">
    <property type="entry name" value="PBP2_TRAP_ketoacid_lactate_like"/>
    <property type="match status" value="1"/>
</dbReference>
<feature type="binding site" evidence="3">
    <location>
        <position position="253"/>
    </location>
    <ligand>
        <name>substrate</name>
    </ligand>
</feature>
<dbReference type="PIRSF" id="PIRSF039026">
    <property type="entry name" value="SiaP"/>
    <property type="match status" value="1"/>
</dbReference>
<dbReference type="InterPro" id="IPR038404">
    <property type="entry name" value="TRAP_DctP_sf"/>
</dbReference>
<feature type="binding site" evidence="2">
    <location>
        <position position="169"/>
    </location>
    <ligand>
        <name>substrate</name>
    </ligand>
</feature>
<feature type="binding site" evidence="3">
    <location>
        <position position="227"/>
    </location>
    <ligand>
        <name>substrate</name>
    </ligand>
</feature>
<name>A0A222G5D3_9GAMM</name>
<gene>
    <name evidence="4" type="ORF">B5D82_02740</name>
</gene>
<protein>
    <submittedName>
        <fullName evidence="4">ABC transporter substrate-binding protein</fullName>
    </submittedName>
</protein>
<dbReference type="OrthoDB" id="9769667at2"/>
<dbReference type="GO" id="GO:0046872">
    <property type="term" value="F:metal ion binding"/>
    <property type="evidence" value="ECO:0007669"/>
    <property type="project" value="UniProtKB-KW"/>
</dbReference>
<evidence type="ECO:0000313" key="4">
    <source>
        <dbReference type="EMBL" id="ASP46793.1"/>
    </source>
</evidence>